<evidence type="ECO:0000313" key="3">
    <source>
        <dbReference type="Proteomes" id="UP001198806"/>
    </source>
</evidence>
<gene>
    <name evidence="2" type="ORF">LI194_22340</name>
</gene>
<dbReference type="EMBL" id="JAJCNI010000205">
    <property type="protein sequence ID" value="MCB6520517.1"/>
    <property type="molecule type" value="Genomic_DNA"/>
</dbReference>
<feature type="domain" description="Glycoside hydrolase family 65 N-terminal" evidence="1">
    <location>
        <begin position="20"/>
        <end position="75"/>
    </location>
</feature>
<dbReference type="GO" id="GO:0005975">
    <property type="term" value="P:carbohydrate metabolic process"/>
    <property type="evidence" value="ECO:0007669"/>
    <property type="project" value="InterPro"/>
</dbReference>
<feature type="non-terminal residue" evidence="2">
    <location>
        <position position="1"/>
    </location>
</feature>
<dbReference type="GO" id="GO:0003824">
    <property type="term" value="F:catalytic activity"/>
    <property type="evidence" value="ECO:0007669"/>
    <property type="project" value="InterPro"/>
</dbReference>
<protein>
    <recommendedName>
        <fullName evidence="1">Glycoside hydrolase family 65 N-terminal domain-containing protein</fullName>
    </recommendedName>
</protein>
<proteinExistence type="predicted"/>
<reference evidence="2" key="1">
    <citation type="submission" date="2021-10" db="EMBL/GenBank/DDBJ databases">
        <title>Collection of gut derived symbiotic bacterial strains cultured from healthy donors.</title>
        <authorList>
            <person name="Lin H."/>
            <person name="Littmann E."/>
            <person name="Kohout C."/>
            <person name="Pamer E.G."/>
        </authorList>
    </citation>
    <scope>NUCLEOTIDE SEQUENCE</scope>
    <source>
        <strain evidence="2">DFI.2.94</strain>
    </source>
</reference>
<feature type="non-terminal residue" evidence="2">
    <location>
        <position position="77"/>
    </location>
</feature>
<dbReference type="SUPFAM" id="SSF74650">
    <property type="entry name" value="Galactose mutarotase-like"/>
    <property type="match status" value="1"/>
</dbReference>
<dbReference type="Gene3D" id="2.70.98.40">
    <property type="entry name" value="Glycoside hydrolase, family 65, N-terminal domain"/>
    <property type="match status" value="1"/>
</dbReference>
<dbReference type="AlphaFoldDB" id="A0AAP2VMP8"/>
<dbReference type="Proteomes" id="UP001198806">
    <property type="component" value="Unassembled WGS sequence"/>
</dbReference>
<dbReference type="GO" id="GO:0030246">
    <property type="term" value="F:carbohydrate binding"/>
    <property type="evidence" value="ECO:0007669"/>
    <property type="project" value="InterPro"/>
</dbReference>
<evidence type="ECO:0000313" key="2">
    <source>
        <dbReference type="EMBL" id="MCB6520517.1"/>
    </source>
</evidence>
<dbReference type="RefSeq" id="WP_227170097.1">
    <property type="nucleotide sequence ID" value="NZ_JAJCNI010000205.1"/>
</dbReference>
<accession>A0AAP2VMP8</accession>
<sequence length="77" mass="8751">LVCGEIWRRTTTIIFSTNRETYINGFYETKELHYPEKMYGFTPTGETMISVIDGQTTLITIGGEQFSIMEGTISDSE</sequence>
<name>A0AAP2VMP8_PARDI</name>
<dbReference type="Pfam" id="PF03636">
    <property type="entry name" value="Glyco_hydro_65N"/>
    <property type="match status" value="1"/>
</dbReference>
<dbReference type="InterPro" id="IPR037018">
    <property type="entry name" value="GH65_N"/>
</dbReference>
<evidence type="ECO:0000259" key="1">
    <source>
        <dbReference type="Pfam" id="PF03636"/>
    </source>
</evidence>
<dbReference type="InterPro" id="IPR005196">
    <property type="entry name" value="Glyco_hydro_65_N"/>
</dbReference>
<dbReference type="InterPro" id="IPR011013">
    <property type="entry name" value="Gal_mutarotase_sf_dom"/>
</dbReference>
<organism evidence="2 3">
    <name type="scientific">Parabacteroides distasonis</name>
    <dbReference type="NCBI Taxonomy" id="823"/>
    <lineage>
        <taxon>Bacteria</taxon>
        <taxon>Pseudomonadati</taxon>
        <taxon>Bacteroidota</taxon>
        <taxon>Bacteroidia</taxon>
        <taxon>Bacteroidales</taxon>
        <taxon>Tannerellaceae</taxon>
        <taxon>Parabacteroides</taxon>
    </lineage>
</organism>
<comment type="caution">
    <text evidence="2">The sequence shown here is derived from an EMBL/GenBank/DDBJ whole genome shotgun (WGS) entry which is preliminary data.</text>
</comment>